<keyword evidence="1" id="KW-1133">Transmembrane helix</keyword>
<reference evidence="2" key="1">
    <citation type="submission" date="2006-10" db="EMBL/GenBank/DDBJ databases">
        <authorList>
            <person name="Amadeo P."/>
            <person name="Zhao Q."/>
            <person name="Wortman J."/>
            <person name="Fraser-Liggett C."/>
            <person name="Carlton J."/>
        </authorList>
    </citation>
    <scope>NUCLEOTIDE SEQUENCE</scope>
    <source>
        <strain evidence="2">G3</strain>
    </source>
</reference>
<dbReference type="SUPFAM" id="SSF48403">
    <property type="entry name" value="Ankyrin repeat"/>
    <property type="match status" value="1"/>
</dbReference>
<keyword evidence="1" id="KW-0812">Transmembrane</keyword>
<keyword evidence="1" id="KW-0472">Membrane</keyword>
<dbReference type="RefSeq" id="XP_001276819.1">
    <property type="nucleotide sequence ID" value="XM_001276818.1"/>
</dbReference>
<feature type="transmembrane region" description="Helical" evidence="1">
    <location>
        <begin position="211"/>
        <end position="231"/>
    </location>
</feature>
<reference evidence="2" key="2">
    <citation type="journal article" date="2007" name="Science">
        <title>Draft genome sequence of the sexually transmitted pathogen Trichomonas vaginalis.</title>
        <authorList>
            <person name="Carlton J.M."/>
            <person name="Hirt R.P."/>
            <person name="Silva J.C."/>
            <person name="Delcher A.L."/>
            <person name="Schatz M."/>
            <person name="Zhao Q."/>
            <person name="Wortman J.R."/>
            <person name="Bidwell S.L."/>
            <person name="Alsmark U.C.M."/>
            <person name="Besteiro S."/>
            <person name="Sicheritz-Ponten T."/>
            <person name="Noel C.J."/>
            <person name="Dacks J.B."/>
            <person name="Foster P.G."/>
            <person name="Simillion C."/>
            <person name="Van de Peer Y."/>
            <person name="Miranda-Saavedra D."/>
            <person name="Barton G.J."/>
            <person name="Westrop G.D."/>
            <person name="Mueller S."/>
            <person name="Dessi D."/>
            <person name="Fiori P.L."/>
            <person name="Ren Q."/>
            <person name="Paulsen I."/>
            <person name="Zhang H."/>
            <person name="Bastida-Corcuera F.D."/>
            <person name="Simoes-Barbosa A."/>
            <person name="Brown M.T."/>
            <person name="Hayes R.D."/>
            <person name="Mukherjee M."/>
            <person name="Okumura C.Y."/>
            <person name="Schneider R."/>
            <person name="Smith A.J."/>
            <person name="Vanacova S."/>
            <person name="Villalvazo M."/>
            <person name="Haas B.J."/>
            <person name="Pertea M."/>
            <person name="Feldblyum T.V."/>
            <person name="Utterback T.R."/>
            <person name="Shu C.L."/>
            <person name="Osoegawa K."/>
            <person name="de Jong P.J."/>
            <person name="Hrdy I."/>
            <person name="Horvathova L."/>
            <person name="Zubacova Z."/>
            <person name="Dolezal P."/>
            <person name="Malik S.B."/>
            <person name="Logsdon J.M. Jr."/>
            <person name="Henze K."/>
            <person name="Gupta A."/>
            <person name="Wang C.C."/>
            <person name="Dunne R.L."/>
            <person name="Upcroft J.A."/>
            <person name="Upcroft P."/>
            <person name="White O."/>
            <person name="Salzberg S.L."/>
            <person name="Tang P."/>
            <person name="Chiu C.-H."/>
            <person name="Lee Y.-S."/>
            <person name="Embley T.M."/>
            <person name="Coombs G.H."/>
            <person name="Mottram J.C."/>
            <person name="Tachezy J."/>
            <person name="Fraser-Liggett C.M."/>
            <person name="Johnson P.J."/>
        </authorList>
    </citation>
    <scope>NUCLEOTIDE SEQUENCE [LARGE SCALE GENOMIC DNA]</scope>
    <source>
        <strain evidence="2">G3</strain>
    </source>
</reference>
<dbReference type="PANTHER" id="PTHR24159">
    <property type="match status" value="1"/>
</dbReference>
<feature type="transmembrane region" description="Helical" evidence="1">
    <location>
        <begin position="237"/>
        <end position="258"/>
    </location>
</feature>
<evidence type="ECO:0000256" key="1">
    <source>
        <dbReference type="SAM" id="Phobius"/>
    </source>
</evidence>
<dbReference type="InParanoid" id="A2D754"/>
<dbReference type="VEuPathDB" id="TrichDB:TVAG_119070"/>
<accession>A2D754</accession>
<gene>
    <name evidence="2" type="ORF">TVAG_119070</name>
</gene>
<dbReference type="InterPro" id="IPR036770">
    <property type="entry name" value="Ankyrin_rpt-contain_sf"/>
</dbReference>
<evidence type="ECO:0008006" key="4">
    <source>
        <dbReference type="Google" id="ProtNLM"/>
    </source>
</evidence>
<name>A2D754_TRIV3</name>
<dbReference type="KEGG" id="tva:4720809"/>
<dbReference type="PANTHER" id="PTHR24159:SF5">
    <property type="entry name" value="ANK_REP_REGION DOMAIN-CONTAINING PROTEIN"/>
    <property type="match status" value="1"/>
</dbReference>
<protein>
    <recommendedName>
        <fullName evidence="4">DUF3447 domain-containing protein</fullName>
    </recommendedName>
</protein>
<evidence type="ECO:0000313" key="2">
    <source>
        <dbReference type="EMBL" id="EAY23571.1"/>
    </source>
</evidence>
<dbReference type="EMBL" id="DS113177">
    <property type="protein sequence ID" value="EAY23571.1"/>
    <property type="molecule type" value="Genomic_DNA"/>
</dbReference>
<proteinExistence type="predicted"/>
<sequence length="259" mass="30188">MALCLIDNLSKIRVKEIELFAELYQKISNEFSFIIKPNNERLATILHYKGLRFENFVAKLTQEEILNLYSTETPLFYIAWDKVDDLKNKFPNLELAKKINDEITPLDCAIKYGSELCFNYLKNIGAKYTYQSIKYAVQGSNTNIFMQMLEEGKSYDKMINTALDNRNYEIAEYLKSHYGQEPDSIAESMYFGNYDVASYLLSLGCNLNNTYIIFLLMSIIVLPYYFSIGALHCFLQFSLYSSLSLFYEILFLFIFIIVL</sequence>
<dbReference type="Gene3D" id="1.25.40.20">
    <property type="entry name" value="Ankyrin repeat-containing domain"/>
    <property type="match status" value="1"/>
</dbReference>
<evidence type="ECO:0000313" key="3">
    <source>
        <dbReference type="Proteomes" id="UP000001542"/>
    </source>
</evidence>
<dbReference type="AlphaFoldDB" id="A2D754"/>
<dbReference type="Proteomes" id="UP000001542">
    <property type="component" value="Unassembled WGS sequence"/>
</dbReference>
<keyword evidence="3" id="KW-1185">Reference proteome</keyword>
<dbReference type="SMR" id="A2D754"/>
<organism evidence="2 3">
    <name type="scientific">Trichomonas vaginalis (strain ATCC PRA-98 / G3)</name>
    <dbReference type="NCBI Taxonomy" id="412133"/>
    <lineage>
        <taxon>Eukaryota</taxon>
        <taxon>Metamonada</taxon>
        <taxon>Parabasalia</taxon>
        <taxon>Trichomonadida</taxon>
        <taxon>Trichomonadidae</taxon>
        <taxon>Trichomonas</taxon>
    </lineage>
</organism>
<dbReference type="VEuPathDB" id="TrichDB:TVAGG3_0991760"/>